<accession>A0A6M8HY80</accession>
<dbReference type="KEGG" id="lck:HN018_24515"/>
<gene>
    <name evidence="1" type="ORF">HN018_24515</name>
</gene>
<keyword evidence="2" id="KW-1185">Reference proteome</keyword>
<keyword evidence="1" id="KW-0614">Plasmid</keyword>
<dbReference type="Proteomes" id="UP000500767">
    <property type="component" value="Plasmid unnamed2"/>
</dbReference>
<dbReference type="EMBL" id="CP053710">
    <property type="protein sequence ID" value="QKE93362.1"/>
    <property type="molecule type" value="Genomic_DNA"/>
</dbReference>
<evidence type="ECO:0000313" key="1">
    <source>
        <dbReference type="EMBL" id="QKE93362.1"/>
    </source>
</evidence>
<organism evidence="1 2">
    <name type="scientific">Lichenicola cladoniae</name>
    <dbReference type="NCBI Taxonomy" id="1484109"/>
    <lineage>
        <taxon>Bacteria</taxon>
        <taxon>Pseudomonadati</taxon>
        <taxon>Pseudomonadota</taxon>
        <taxon>Alphaproteobacteria</taxon>
        <taxon>Acetobacterales</taxon>
        <taxon>Acetobacteraceae</taxon>
        <taxon>Lichenicola</taxon>
    </lineage>
</organism>
<name>A0A6M8HY80_9PROT</name>
<evidence type="ECO:0000313" key="2">
    <source>
        <dbReference type="Proteomes" id="UP000500767"/>
    </source>
</evidence>
<dbReference type="AlphaFoldDB" id="A0A6M8HY80"/>
<dbReference type="RefSeq" id="WP_171836561.1">
    <property type="nucleotide sequence ID" value="NZ_CP053710.1"/>
</dbReference>
<geneLocation type="plasmid" evidence="1 2">
    <name>unnamed2</name>
</geneLocation>
<proteinExistence type="predicted"/>
<protein>
    <submittedName>
        <fullName evidence="1">Uncharacterized protein</fullName>
    </submittedName>
</protein>
<reference evidence="1 2" key="1">
    <citation type="journal article" date="2014" name="World J. Microbiol. Biotechnol.">
        <title>Biodiversity and physiological characteristics of Antarctic and Arctic lichens-associated bacteria.</title>
        <authorList>
            <person name="Lee Y.M."/>
            <person name="Kim E.H."/>
            <person name="Lee H.K."/>
            <person name="Hong S.G."/>
        </authorList>
    </citation>
    <scope>NUCLEOTIDE SEQUENCE [LARGE SCALE GENOMIC DNA]</scope>
    <source>
        <strain evidence="1 2">PAMC 26569</strain>
        <plasmid evidence="1">unnamed2</plasmid>
    </source>
</reference>
<sequence length="61" mass="6750">MSWVMLSGHRRCTFATPALDHSPSLSQDLVCAVKEVGHLRFSLGMPGGMAAKLDRYLEQFV</sequence>